<dbReference type="AlphaFoldDB" id="A0A1Z4LKY0"/>
<dbReference type="OrthoDB" id="486226at2"/>
<reference evidence="1 2" key="1">
    <citation type="submission" date="2017-06" db="EMBL/GenBank/DDBJ databases">
        <title>Genome sequencing of cyanobaciteial culture collection at National Institute for Environmental Studies (NIES).</title>
        <authorList>
            <person name="Hirose Y."/>
            <person name="Shimura Y."/>
            <person name="Fujisawa T."/>
            <person name="Nakamura Y."/>
            <person name="Kawachi M."/>
        </authorList>
    </citation>
    <scope>NUCLEOTIDE SEQUENCE [LARGE SCALE GENOMIC DNA]</scope>
    <source>
        <strain evidence="1 2">NIES-267</strain>
    </source>
</reference>
<dbReference type="EMBL" id="AP018227">
    <property type="protein sequence ID" value="BAY81900.1"/>
    <property type="molecule type" value="Genomic_DNA"/>
</dbReference>
<keyword evidence="2" id="KW-1185">Reference proteome</keyword>
<accession>A0A1Z4LKY0</accession>
<organism evidence="1 2">
    <name type="scientific">Calothrix parasitica NIES-267</name>
    <dbReference type="NCBI Taxonomy" id="1973488"/>
    <lineage>
        <taxon>Bacteria</taxon>
        <taxon>Bacillati</taxon>
        <taxon>Cyanobacteriota</taxon>
        <taxon>Cyanophyceae</taxon>
        <taxon>Nostocales</taxon>
        <taxon>Calotrichaceae</taxon>
        <taxon>Calothrix</taxon>
    </lineage>
</organism>
<evidence type="ECO:0000313" key="1">
    <source>
        <dbReference type="EMBL" id="BAY81900.1"/>
    </source>
</evidence>
<protein>
    <submittedName>
        <fullName evidence="1">Uncharacterized protein</fullName>
    </submittedName>
</protein>
<proteinExistence type="predicted"/>
<name>A0A1Z4LKY0_9CYAN</name>
<dbReference type="Proteomes" id="UP000218418">
    <property type="component" value="Chromosome"/>
</dbReference>
<gene>
    <name evidence="1" type="ORF">NIES267_13780</name>
</gene>
<evidence type="ECO:0000313" key="2">
    <source>
        <dbReference type="Proteomes" id="UP000218418"/>
    </source>
</evidence>
<sequence>MDIPFPVSNYLIDFMRETRSLAYLFVGKDGCLSSWGGKLNEYGIANLNQGEDASQQILLLEGLLPLDGFPLFLPCVKTERGVCADVHLFPEKEGDWVLLLDATWDEMQIFKVQQEINSARLMQRK</sequence>